<organism evidence="13">
    <name type="scientific">Octopus bimaculoides</name>
    <name type="common">California two-spotted octopus</name>
    <dbReference type="NCBI Taxonomy" id="37653"/>
    <lineage>
        <taxon>Eukaryota</taxon>
        <taxon>Metazoa</taxon>
        <taxon>Spiralia</taxon>
        <taxon>Lophotrochozoa</taxon>
        <taxon>Mollusca</taxon>
        <taxon>Cephalopoda</taxon>
        <taxon>Coleoidea</taxon>
        <taxon>Octopodiformes</taxon>
        <taxon>Octopoda</taxon>
        <taxon>Incirrata</taxon>
        <taxon>Octopodidae</taxon>
        <taxon>Octopus</taxon>
    </lineage>
</organism>
<dbReference type="OrthoDB" id="428525at2759"/>
<dbReference type="Gene3D" id="3.10.580.10">
    <property type="entry name" value="CBS-domain"/>
    <property type="match status" value="2"/>
</dbReference>
<feature type="domain" description="CBS" evidence="12">
    <location>
        <begin position="526"/>
        <end position="584"/>
    </location>
</feature>
<dbReference type="InterPro" id="IPR000644">
    <property type="entry name" value="CBS_dom"/>
</dbReference>
<evidence type="ECO:0000256" key="1">
    <source>
        <dbReference type="ARBA" id="ARBA00004141"/>
    </source>
</evidence>
<evidence type="ECO:0000256" key="8">
    <source>
        <dbReference type="ARBA" id="ARBA00023136"/>
    </source>
</evidence>
<feature type="transmembrane region" description="Helical" evidence="11">
    <location>
        <begin position="81"/>
        <end position="114"/>
    </location>
</feature>
<dbReference type="Gene3D" id="1.10.3080.10">
    <property type="entry name" value="Clc chloride channel"/>
    <property type="match status" value="1"/>
</dbReference>
<evidence type="ECO:0000256" key="2">
    <source>
        <dbReference type="ARBA" id="ARBA00022448"/>
    </source>
</evidence>
<dbReference type="PANTHER" id="PTHR11689">
    <property type="entry name" value="CHLORIDE CHANNEL PROTEIN CLC FAMILY MEMBER"/>
    <property type="match status" value="1"/>
</dbReference>
<accession>A0A0L8GSI6</accession>
<evidence type="ECO:0000256" key="4">
    <source>
        <dbReference type="ARBA" id="ARBA00022737"/>
    </source>
</evidence>
<dbReference type="PROSITE" id="PS51371">
    <property type="entry name" value="CBS"/>
    <property type="match status" value="2"/>
</dbReference>
<dbReference type="EMBL" id="KQ420517">
    <property type="protein sequence ID" value="KOF80026.1"/>
    <property type="molecule type" value="Genomic_DNA"/>
</dbReference>
<evidence type="ECO:0000256" key="10">
    <source>
        <dbReference type="PROSITE-ProRule" id="PRU00703"/>
    </source>
</evidence>
<dbReference type="SMART" id="SM00116">
    <property type="entry name" value="CBS"/>
    <property type="match status" value="2"/>
</dbReference>
<keyword evidence="7 10" id="KW-0129">CBS domain</keyword>
<evidence type="ECO:0000259" key="12">
    <source>
        <dbReference type="PROSITE" id="PS51371"/>
    </source>
</evidence>
<feature type="transmembrane region" description="Helical" evidence="11">
    <location>
        <begin position="39"/>
        <end position="61"/>
    </location>
</feature>
<feature type="transmembrane region" description="Helical" evidence="11">
    <location>
        <begin position="6"/>
        <end position="27"/>
    </location>
</feature>
<feature type="transmembrane region" description="Helical" evidence="11">
    <location>
        <begin position="241"/>
        <end position="259"/>
    </location>
</feature>
<proteinExistence type="inferred from homology"/>
<evidence type="ECO:0000256" key="3">
    <source>
        <dbReference type="ARBA" id="ARBA00022692"/>
    </source>
</evidence>
<keyword evidence="3 11" id="KW-0812">Transmembrane</keyword>
<feature type="domain" description="CBS" evidence="12">
    <location>
        <begin position="404"/>
        <end position="466"/>
    </location>
</feature>
<dbReference type="InterPro" id="IPR014743">
    <property type="entry name" value="Cl-channel_core"/>
</dbReference>
<dbReference type="Pfam" id="PF00571">
    <property type="entry name" value="CBS"/>
    <property type="match status" value="2"/>
</dbReference>
<dbReference type="SUPFAM" id="SSF81340">
    <property type="entry name" value="Clc chloride channel"/>
    <property type="match status" value="1"/>
</dbReference>
<dbReference type="CDD" id="cd04591">
    <property type="entry name" value="CBS_pair_voltage-gated_CLC_euk_bac"/>
    <property type="match status" value="1"/>
</dbReference>
<keyword evidence="8 11" id="KW-0472">Membrane</keyword>
<evidence type="ECO:0000256" key="7">
    <source>
        <dbReference type="ARBA" id="ARBA00023122"/>
    </source>
</evidence>
<keyword evidence="9 11" id="KW-0868">Chloride</keyword>
<feature type="transmembrane region" description="Helical" evidence="11">
    <location>
        <begin position="343"/>
        <end position="360"/>
    </location>
</feature>
<evidence type="ECO:0000256" key="5">
    <source>
        <dbReference type="ARBA" id="ARBA00022989"/>
    </source>
</evidence>
<dbReference type="InterPro" id="IPR001807">
    <property type="entry name" value="ClC"/>
</dbReference>
<dbReference type="Pfam" id="PF00654">
    <property type="entry name" value="Voltage_CLC"/>
    <property type="match status" value="1"/>
</dbReference>
<reference evidence="13" key="1">
    <citation type="submission" date="2015-07" db="EMBL/GenBank/DDBJ databases">
        <title>MeaNS - Measles Nucleotide Surveillance Program.</title>
        <authorList>
            <person name="Tran T."/>
            <person name="Druce J."/>
        </authorList>
    </citation>
    <scope>NUCLEOTIDE SEQUENCE</scope>
    <source>
        <strain evidence="13">UCB-OBI-ISO-001</strain>
        <tissue evidence="13">Gonad</tissue>
    </source>
</reference>
<dbReference type="PRINTS" id="PR00762">
    <property type="entry name" value="CLCHANNEL"/>
</dbReference>
<keyword evidence="4" id="KW-0677">Repeat</keyword>
<dbReference type="InterPro" id="IPR051280">
    <property type="entry name" value="Cl-channel/antiporter"/>
</dbReference>
<keyword evidence="2 11" id="KW-0813">Transport</keyword>
<evidence type="ECO:0000313" key="13">
    <source>
        <dbReference type="EMBL" id="KOF80026.1"/>
    </source>
</evidence>
<dbReference type="GO" id="GO:0005254">
    <property type="term" value="F:chloride channel activity"/>
    <property type="evidence" value="ECO:0007669"/>
    <property type="project" value="UniProtKB-UniRule"/>
</dbReference>
<dbReference type="InterPro" id="IPR046342">
    <property type="entry name" value="CBS_dom_sf"/>
</dbReference>
<evidence type="ECO:0000256" key="6">
    <source>
        <dbReference type="ARBA" id="ARBA00023065"/>
    </source>
</evidence>
<dbReference type="PANTHER" id="PTHR11689:SF89">
    <property type="entry name" value="CHLORIDE CHANNEL PROTEIN"/>
    <property type="match status" value="1"/>
</dbReference>
<evidence type="ECO:0000256" key="9">
    <source>
        <dbReference type="ARBA" id="ARBA00023214"/>
    </source>
</evidence>
<dbReference type="SUPFAM" id="SSF54631">
    <property type="entry name" value="CBS-domain pair"/>
    <property type="match status" value="1"/>
</dbReference>
<comment type="subcellular location">
    <subcellularLocation>
        <location evidence="1 11">Membrane</location>
        <topology evidence="1 11">Multi-pass membrane protein</topology>
    </subcellularLocation>
</comment>
<name>A0A0L8GSI6_OCTBM</name>
<keyword evidence="5 11" id="KW-1133">Transmembrane helix</keyword>
<evidence type="ECO:0000256" key="11">
    <source>
        <dbReference type="RuleBase" id="RU361221"/>
    </source>
</evidence>
<dbReference type="GO" id="GO:0016020">
    <property type="term" value="C:membrane"/>
    <property type="evidence" value="ECO:0007669"/>
    <property type="project" value="UniProtKB-SubCell"/>
</dbReference>
<feature type="transmembrane region" description="Helical" evidence="11">
    <location>
        <begin position="266"/>
        <end position="291"/>
    </location>
</feature>
<comment type="similarity">
    <text evidence="11">Belongs to the chloride channel (TC 2.A.49) family.</text>
</comment>
<feature type="non-terminal residue" evidence="13">
    <location>
        <position position="1"/>
    </location>
</feature>
<gene>
    <name evidence="13" type="ORF">OCBIM_22028519mg</name>
</gene>
<feature type="transmembrane region" description="Helical" evidence="11">
    <location>
        <begin position="311"/>
        <end position="336"/>
    </location>
</feature>
<protein>
    <recommendedName>
        <fullName evidence="11">Chloride channel protein</fullName>
    </recommendedName>
</protein>
<keyword evidence="6 11" id="KW-0406">Ion transport</keyword>
<dbReference type="AlphaFoldDB" id="A0A0L8GSI6"/>
<feature type="transmembrane region" description="Helical" evidence="11">
    <location>
        <begin position="135"/>
        <end position="157"/>
    </location>
</feature>
<sequence length="627" mass="70711">RRNFISAGAAAGIASAFGAPIGGLLFSMEEVSSFWTKSLSWQIFFCCMVATFVTDLLNSAFHGYQHVGTFGHFEKEHYVLFHIATGININLLLFIPTIIIGIIGGILGAFFTFFKLKMARMRKRIFFKLPKPIMAKIIHCIEPIICMVIISTVYMYVPDSFGCTHFTCLTKDGNTTYGCYNDTRADPEAEPNVIRYKCNKGSMNKIGTIWYTNGTYNEVATLLHLAGEDAVKNLFSRNTHLNFGFASLTCVLFLHFFFVSWASGTAVACGILVPAVFIGGLYGRLVGITLVNILKSFGSKDPHYWNWTDPGVFALIGAASFFGGVTRLTMAVTIIMIEITNDVQFIIPIMLSILIAKWIGDYFTHPIYHATLELKCIPFLRAEPHLVIASKRLNAELYTALDVMASPVVTVYPKQSVYKAAKILLNTTHSGFPVAKKKTMLSKSKHFYGLITRTELYVLLMKEEVFFTKEDIDNESETEGKSLKHVTYNEISNEKLCKAFEVERRLQKYVDDPKYKDLYIDLYPFINDSAISIPTKFSLYRAFLIFRTMGLRHLVVVDEFNCIRGIITRKDLMDFKLLESISKVVFNGKKEGKVLAKRISDDSWDINAMWDTSILDSEIADMNDIVA</sequence>
<comment type="caution">
    <text evidence="11">Lacks conserved residue(s) required for the propagation of feature annotation.</text>
</comment>